<gene>
    <name evidence="3" type="ORF">DBV05_g2493</name>
</gene>
<feature type="region of interest" description="Disordered" evidence="1">
    <location>
        <begin position="254"/>
        <end position="310"/>
    </location>
</feature>
<evidence type="ECO:0000256" key="1">
    <source>
        <dbReference type="SAM" id="MobiDB-lite"/>
    </source>
</evidence>
<feature type="region of interest" description="Disordered" evidence="1">
    <location>
        <begin position="158"/>
        <end position="202"/>
    </location>
</feature>
<reference evidence="3 4" key="1">
    <citation type="journal article" date="2019" name="Sci. Rep.">
        <title>A multi-omics analysis of the grapevine pathogen Lasiodiplodia theobromae reveals that temperature affects the expression of virulence- and pathogenicity-related genes.</title>
        <authorList>
            <person name="Felix C."/>
            <person name="Meneses R."/>
            <person name="Goncalves M.F.M."/>
            <person name="Tilleman L."/>
            <person name="Duarte A.S."/>
            <person name="Jorrin-Novo J.V."/>
            <person name="Van de Peer Y."/>
            <person name="Deforce D."/>
            <person name="Van Nieuwerburgh F."/>
            <person name="Esteves A.C."/>
            <person name="Alves A."/>
        </authorList>
    </citation>
    <scope>NUCLEOTIDE SEQUENCE [LARGE SCALE GENOMIC DNA]</scope>
    <source>
        <strain evidence="3 4">LA-SOL3</strain>
    </source>
</reference>
<feature type="region of interest" description="Disordered" evidence="1">
    <location>
        <begin position="220"/>
        <end position="240"/>
    </location>
</feature>
<name>A0A5N5DM04_9PEZI</name>
<evidence type="ECO:0000256" key="2">
    <source>
        <dbReference type="SAM" id="Phobius"/>
    </source>
</evidence>
<keyword evidence="2" id="KW-0812">Transmembrane</keyword>
<evidence type="ECO:0000313" key="3">
    <source>
        <dbReference type="EMBL" id="KAB2578935.1"/>
    </source>
</evidence>
<keyword evidence="2" id="KW-1133">Transmembrane helix</keyword>
<feature type="region of interest" description="Disordered" evidence="1">
    <location>
        <begin position="107"/>
        <end position="128"/>
    </location>
</feature>
<feature type="compositionally biased region" description="Polar residues" evidence="1">
    <location>
        <begin position="166"/>
        <end position="175"/>
    </location>
</feature>
<feature type="compositionally biased region" description="Polar residues" evidence="1">
    <location>
        <begin position="255"/>
        <end position="267"/>
    </location>
</feature>
<organism evidence="3 4">
    <name type="scientific">Lasiodiplodia theobromae</name>
    <dbReference type="NCBI Taxonomy" id="45133"/>
    <lineage>
        <taxon>Eukaryota</taxon>
        <taxon>Fungi</taxon>
        <taxon>Dikarya</taxon>
        <taxon>Ascomycota</taxon>
        <taxon>Pezizomycotina</taxon>
        <taxon>Dothideomycetes</taxon>
        <taxon>Dothideomycetes incertae sedis</taxon>
        <taxon>Botryosphaeriales</taxon>
        <taxon>Botryosphaeriaceae</taxon>
        <taxon>Lasiodiplodia</taxon>
    </lineage>
</organism>
<sequence>MPRKTRAPAHERPAPTPMIFDPLDNIHLRARKIIEKCPNSPSGRWVLPGNELLPEENPYVRFLQLQGNQCRMPALLHSKETLEFLGLDAFLAEKCWVSWTRLQQNQRQTMPAPPTQVQSSSYEQSKPAQSSMPALLALVQTQMLDLFASEWNRELSPEERARRLESSNSRTNSNGLPFGPQQVPNGQQINNSGPGNLMMPQQDCTATDWGQFLTATSSDNMGVATSNNNNNNNMTAPFNNDMQATYLDGAIPMLQDQTFGPSNQPTGESVPAANAGPSTLQRNPSDSSDSGYRSRRSSSGSDSGSSLAAGRALTTSLEQIPLLGPHSDTTNCDLVNRTFEAQVSRFFGLRPEAAWHAYHVMTNLPLRQYVGLETEMAKMDWAVFWAIFDAILTVDALMAVVVVPRFELLLQTKRISEYRAEKMWPPMAVTAVPRCVDPVVVPASQSGSAPQDPMAAVEQHLQGYIDSLRLQGVNANDCAWITNMNYKHDMSSEWLASPIHRYIDDKNAKEQAEARRRNNGIQSTGDDGDVVVDNPQQERKKLKAEIAWDFLKEVCWQDMPMGNLWDVAHVPDATPPPNLSV</sequence>
<feature type="compositionally biased region" description="Low complexity" evidence="1">
    <location>
        <begin position="285"/>
        <end position="306"/>
    </location>
</feature>
<keyword evidence="2" id="KW-0472">Membrane</keyword>
<feature type="compositionally biased region" description="Polar residues" evidence="1">
    <location>
        <begin position="182"/>
        <end position="194"/>
    </location>
</feature>
<dbReference type="EMBL" id="VCHE01000009">
    <property type="protein sequence ID" value="KAB2578935.1"/>
    <property type="molecule type" value="Genomic_DNA"/>
</dbReference>
<protein>
    <submittedName>
        <fullName evidence="3">Uncharacterized protein</fullName>
    </submittedName>
</protein>
<feature type="transmembrane region" description="Helical" evidence="2">
    <location>
        <begin position="382"/>
        <end position="404"/>
    </location>
</feature>
<dbReference type="AlphaFoldDB" id="A0A5N5DM04"/>
<accession>A0A5N5DM04</accession>
<evidence type="ECO:0000313" key="4">
    <source>
        <dbReference type="Proteomes" id="UP000325902"/>
    </source>
</evidence>
<feature type="region of interest" description="Disordered" evidence="1">
    <location>
        <begin position="510"/>
        <end position="533"/>
    </location>
</feature>
<dbReference type="Proteomes" id="UP000325902">
    <property type="component" value="Unassembled WGS sequence"/>
</dbReference>
<keyword evidence="4" id="KW-1185">Reference proteome</keyword>
<proteinExistence type="predicted"/>
<comment type="caution">
    <text evidence="3">The sequence shown here is derived from an EMBL/GenBank/DDBJ whole genome shotgun (WGS) entry which is preliminary data.</text>
</comment>